<proteinExistence type="predicted"/>
<name>M1T2D2_9CAUD</name>
<sequence length="547" mass="59681">MNLKELPDMTDAYRQVYEKKAVKDYDGDGKVESGAKEHAGAVHNAIQKKKGLKPDGKDTRSEAVEMSKKDYAKIHKDFKSDDPKNPRTTKYVPGKGTVSMPVKFTDEYHPEGEEATEAVYGGGKKEEPKKASAAAGTGKYYNEKKPTAMQLAKRAKMAKVKALTNAGKHKEASALYNKEETELDEKACWDTHKKVGMKMKGGKLVNDCRPKNEAFAFSEEEFELLEQNWDEIDQLTDEELTDFFIEAIEELAVDEEDLTEICEHLEGVEVLTEDYYDSAVKSSKAAAAKIKKEKGGSKMDRLKSAAKRAGSMIKKGVKAVGKKAAQTAGKVAGEFSAAKDKQKAKAMARKDDDGPKKSSGVTKPTPSSTGVASRSTSGGSSSGGSKGETRKAVGGALKKVGSLVKKGLKKAVGKTARLVSKGSDKVAKKLGEDFDQIESLVESGLFKWDEIENILEHHKKDADGNTIPHEGDEVEEGYKPIDKKKETKMYRRAGNLSRDALSKGLNTKAGSKAQDKSGKIVSAITRQKEKERFSKMADIKARSNYNG</sequence>
<evidence type="ECO:0000256" key="1">
    <source>
        <dbReference type="SAM" id="MobiDB-lite"/>
    </source>
</evidence>
<dbReference type="Proteomes" id="UP000203282">
    <property type="component" value="Segment"/>
</dbReference>
<evidence type="ECO:0008006" key="4">
    <source>
        <dbReference type="Google" id="ProtNLM"/>
    </source>
</evidence>
<dbReference type="OrthoDB" id="17295at10239"/>
<evidence type="ECO:0000313" key="2">
    <source>
        <dbReference type="EMBL" id="AGG54210.1"/>
    </source>
</evidence>
<feature type="compositionally biased region" description="Basic and acidic residues" evidence="1">
    <location>
        <begin position="476"/>
        <end position="489"/>
    </location>
</feature>
<feature type="compositionally biased region" description="Basic and acidic residues" evidence="1">
    <location>
        <begin position="26"/>
        <end position="40"/>
    </location>
</feature>
<feature type="region of interest" description="Disordered" evidence="1">
    <location>
        <begin position="459"/>
        <end position="519"/>
    </location>
</feature>
<accession>M1T2D2</accession>
<feature type="region of interest" description="Disordered" evidence="1">
    <location>
        <begin position="26"/>
        <end position="138"/>
    </location>
</feature>
<protein>
    <recommendedName>
        <fullName evidence="4">Gp185</fullName>
    </recommendedName>
</protein>
<evidence type="ECO:0000313" key="3">
    <source>
        <dbReference type="Proteomes" id="UP000203282"/>
    </source>
</evidence>
<keyword evidence="3" id="KW-1185">Reference proteome</keyword>
<feature type="compositionally biased region" description="Low complexity" evidence="1">
    <location>
        <begin position="367"/>
        <end position="379"/>
    </location>
</feature>
<dbReference type="KEGG" id="vg:15013568"/>
<feature type="compositionally biased region" description="Basic and acidic residues" evidence="1">
    <location>
        <begin position="337"/>
        <end position="356"/>
    </location>
</feature>
<feature type="compositionally biased region" description="Basic and acidic residues" evidence="1">
    <location>
        <begin position="52"/>
        <end position="85"/>
    </location>
</feature>
<dbReference type="EMBL" id="HQ316583">
    <property type="protein sequence ID" value="AGG54210.1"/>
    <property type="molecule type" value="Genomic_DNA"/>
</dbReference>
<feature type="region of interest" description="Disordered" evidence="1">
    <location>
        <begin position="331"/>
        <end position="396"/>
    </location>
</feature>
<dbReference type="RefSeq" id="YP_007677335.1">
    <property type="nucleotide sequence ID" value="NC_020875.1"/>
</dbReference>
<gene>
    <name evidence="2" type="ORF">CYXG_00146</name>
</gene>
<reference evidence="2 3" key="1">
    <citation type="submission" date="2010-03" db="EMBL/GenBank/DDBJ databases">
        <title>The Genome Sequence of Cyanophage S-SSM4.</title>
        <authorList>
            <consortium name="The Broad Institute Genome Sequencing Platform"/>
            <person name="Henn M.R."/>
            <person name="Sullivan M.S."/>
            <person name="Osburne M.S."/>
            <person name="Levin J."/>
            <person name="Malboeuf C."/>
            <person name="Casali M."/>
            <person name="Russ C."/>
            <person name="Lennon N."/>
            <person name="Erlich R."/>
            <person name="Young S.K."/>
            <person name="Koehrsen M."/>
            <person name="Yandava C."/>
            <person name="Zeng Q."/>
            <person name="Alvarado L."/>
            <person name="Anderson S."/>
            <person name="Berlin A."/>
            <person name="Borenstein D."/>
            <person name="Chen Z."/>
            <person name="Engels R."/>
            <person name="Freedman E."/>
            <person name="Gellesch M."/>
            <person name="Goldberg J."/>
            <person name="Green L."/>
            <person name="Griggs A."/>
            <person name="Gujja S."/>
            <person name="Heiman D."/>
            <person name="Hepburn T."/>
            <person name="Howarth C."/>
            <person name="Jen D."/>
            <person name="Larson L."/>
            <person name="Lewis B."/>
            <person name="Mehta T."/>
            <person name="Park D."/>
            <person name="Pearson M."/>
            <person name="Roberts A."/>
            <person name="Ryan E."/>
            <person name="Saif S."/>
            <person name="Shea T."/>
            <person name="Shenoy N."/>
            <person name="Sisk P."/>
            <person name="Stolte C."/>
            <person name="Sykes S."/>
            <person name="Walk T."/>
            <person name="White J."/>
            <person name="Yu Q."/>
            <person name="Coleman M.L."/>
            <person name="Huang K.H."/>
            <person name="Weigele P.R."/>
            <person name="DeFrancesco A.S."/>
            <person name="Kern S.E."/>
            <person name="Thompson L.R."/>
            <person name="Fu R."/>
            <person name="Hombeck B."/>
            <person name="Chisholm S.W."/>
            <person name="Haas B."/>
            <person name="Nusbaum C."/>
            <person name="Galagan J."/>
            <person name="Birren B."/>
        </authorList>
    </citation>
    <scope>NUCLEOTIDE SEQUENCE [LARGE SCALE GENOMIC DNA]</scope>
    <source>
        <strain evidence="2 3">S-SSM4</strain>
    </source>
</reference>
<organism evidence="2 3">
    <name type="scientific">Synechococcus phage S-SSM4</name>
    <dbReference type="NCBI Taxonomy" id="536466"/>
    <lineage>
        <taxon>Viruses</taxon>
        <taxon>Duplodnaviria</taxon>
        <taxon>Heunggongvirae</taxon>
        <taxon>Uroviricota</taxon>
        <taxon>Caudoviricetes</taxon>
        <taxon>Pantevenvirales</taxon>
        <taxon>Kyanoviridae</taxon>
        <taxon>Greenvirus</taxon>
        <taxon>Greenvirus ssm4</taxon>
    </lineage>
</organism>
<dbReference type="GeneID" id="15013568"/>